<dbReference type="InterPro" id="IPR004792">
    <property type="entry name" value="BaiN-like"/>
</dbReference>
<evidence type="ECO:0000313" key="7">
    <source>
        <dbReference type="Proteomes" id="UP000675882"/>
    </source>
</evidence>
<dbReference type="PANTHER" id="PTHR42887:SF2">
    <property type="entry name" value="OS12G0638800 PROTEIN"/>
    <property type="match status" value="1"/>
</dbReference>
<dbReference type="RefSeq" id="WP_213035322.1">
    <property type="nucleotide sequence ID" value="NZ_CAJNBL010000006.1"/>
</dbReference>
<dbReference type="PANTHER" id="PTHR42887">
    <property type="entry name" value="OS12G0638800 PROTEIN"/>
    <property type="match status" value="1"/>
</dbReference>
<accession>A0A916BBP8</accession>
<comment type="cofactor">
    <cofactor evidence="1">
        <name>FAD</name>
        <dbReference type="ChEBI" id="CHEBI:57692"/>
    </cofactor>
</comment>
<dbReference type="EMBL" id="CAJNBL010000006">
    <property type="protein sequence ID" value="CAE6698646.1"/>
    <property type="molecule type" value="Genomic_DNA"/>
</dbReference>
<dbReference type="SUPFAM" id="SSF51905">
    <property type="entry name" value="FAD/NAD(P)-binding domain"/>
    <property type="match status" value="1"/>
</dbReference>
<dbReference type="InterPro" id="IPR057661">
    <property type="entry name" value="RsdA/BaiN/AoA(So)_Rossmann"/>
</dbReference>
<evidence type="ECO:0000259" key="4">
    <source>
        <dbReference type="Pfam" id="PF03486"/>
    </source>
</evidence>
<dbReference type="Proteomes" id="UP000675882">
    <property type="component" value="Unassembled WGS sequence"/>
</dbReference>
<dbReference type="Pfam" id="PF03486">
    <property type="entry name" value="HI0933_like"/>
    <property type="match status" value="1"/>
</dbReference>
<dbReference type="InterPro" id="IPR023166">
    <property type="entry name" value="BaiN-like_dom_sf"/>
</dbReference>
<keyword evidence="7" id="KW-1185">Reference proteome</keyword>
<proteinExistence type="predicted"/>
<dbReference type="SUPFAM" id="SSF160996">
    <property type="entry name" value="HI0933 insert domain-like"/>
    <property type="match status" value="1"/>
</dbReference>
<feature type="domain" description="RsdA/BaiN/AoA(So)-like insert" evidence="5">
    <location>
        <begin position="209"/>
        <end position="361"/>
    </location>
</feature>
<name>A0A916BBP8_9PROT</name>
<feature type="domain" description="RsdA/BaiN/AoA(So)-like Rossmann fold-like" evidence="4">
    <location>
        <begin position="6"/>
        <end position="414"/>
    </location>
</feature>
<organism evidence="6 7">
    <name type="scientific">Candidatus Nitrotoga fabula</name>
    <dbReference type="NCBI Taxonomy" id="2182327"/>
    <lineage>
        <taxon>Bacteria</taxon>
        <taxon>Pseudomonadati</taxon>
        <taxon>Pseudomonadota</taxon>
        <taxon>Betaproteobacteria</taxon>
        <taxon>Nitrosomonadales</taxon>
        <taxon>Gallionellaceae</taxon>
        <taxon>Candidatus Nitrotoga</taxon>
    </lineage>
</organism>
<evidence type="ECO:0000256" key="2">
    <source>
        <dbReference type="ARBA" id="ARBA00022630"/>
    </source>
</evidence>
<dbReference type="AlphaFoldDB" id="A0A916BBP8"/>
<dbReference type="InterPro" id="IPR036188">
    <property type="entry name" value="FAD/NAD-bd_sf"/>
</dbReference>
<dbReference type="PRINTS" id="PR00368">
    <property type="entry name" value="FADPNR"/>
</dbReference>
<dbReference type="Gene3D" id="2.40.30.10">
    <property type="entry name" value="Translation factors"/>
    <property type="match status" value="1"/>
</dbReference>
<dbReference type="InterPro" id="IPR055178">
    <property type="entry name" value="RsdA/BaiN/AoA(So)-like_dom"/>
</dbReference>
<dbReference type="Gene3D" id="1.10.8.260">
    <property type="entry name" value="HI0933 insert domain-like"/>
    <property type="match status" value="1"/>
</dbReference>
<comment type="caution">
    <text evidence="6">The sequence shown here is derived from an EMBL/GenBank/DDBJ whole genome shotgun (WGS) entry which is preliminary data.</text>
</comment>
<evidence type="ECO:0000259" key="5">
    <source>
        <dbReference type="Pfam" id="PF22780"/>
    </source>
</evidence>
<evidence type="ECO:0000313" key="6">
    <source>
        <dbReference type="EMBL" id="CAE6698646.1"/>
    </source>
</evidence>
<gene>
    <name evidence="6" type="ORF">NTGZN8_140057</name>
</gene>
<evidence type="ECO:0000256" key="1">
    <source>
        <dbReference type="ARBA" id="ARBA00001974"/>
    </source>
</evidence>
<reference evidence="6" key="1">
    <citation type="submission" date="2021-02" db="EMBL/GenBank/DDBJ databases">
        <authorList>
            <person name="Han P."/>
        </authorList>
    </citation>
    <scope>NUCLEOTIDE SEQUENCE</scope>
    <source>
        <strain evidence="6">Candidatus Nitrotoga sp. ZN8</strain>
    </source>
</reference>
<dbReference type="Pfam" id="PF22780">
    <property type="entry name" value="HI0933_like_1st"/>
    <property type="match status" value="1"/>
</dbReference>
<evidence type="ECO:0000256" key="3">
    <source>
        <dbReference type="ARBA" id="ARBA00022827"/>
    </source>
</evidence>
<keyword evidence="2" id="KW-0285">Flavoprotein</keyword>
<protein>
    <submittedName>
        <fullName evidence="6">Oxidoreductase YhiN</fullName>
    </submittedName>
</protein>
<sequence length="416" mass="45556">MNDRADVLIIGAGAAGMMCAITAARRGRSVLLLDHSRKLAEKIRISGGGRCNFTNLHAGPENYLSGNPHFCRSALARFTPRHFIAWLQQHNIGYHEKKLGQLFCDEGSSAIIGMLKEECDAAGVRWLFPCEVHQVESLQTAASTLTTEENPMDTSPLPTGRFRIHTSRGTVCTQSLVIASGGLSIPRIGATPFGYRLAQQFGIPVTRLKPGLVPLSFHPEDWAPFVNLAGISMDATIESGGQSFRENLLFTHRGLSGPAILQISSYWEPGKPLSINLLPDHDLAVLLEQHRDRRQLLHNFLAHYLPKRFVDTWCAQLAGSHLSPDKPLNQYSNKEISTLAARIHRWQITPSGTLGYGKAEVTCGGIDTQALSSKTMEASRVNGLYFIGEVVDVTGQLGGFNFQWAWASGHAAGQYC</sequence>
<keyword evidence="3" id="KW-0274">FAD</keyword>
<dbReference type="NCBIfam" id="TIGR00275">
    <property type="entry name" value="aminoacetone oxidase family FAD-binding enzyme"/>
    <property type="match status" value="1"/>
</dbReference>
<dbReference type="Gene3D" id="3.50.50.60">
    <property type="entry name" value="FAD/NAD(P)-binding domain"/>
    <property type="match status" value="1"/>
</dbReference>